<sequence length="205" mass="22108">MSAAPVRFCDEFPGVVGWIHPEPTWMLRAGHAVLSGGRVWVIDPPAGEGVLERIVGLGVPGGVVQLLDRHNRDCADVAHRLGVPLYKLPFNGVADAPFEVLSILRIPGWHEVALWFPAEKTLVCADVLAAAPGYTARRERVGVHPMLRALPPRKLGELDVQLLLMGHGEGVAGPEARPAIAEALRTARRNLPAVLLDNIKHAVGR</sequence>
<evidence type="ECO:0008006" key="3">
    <source>
        <dbReference type="Google" id="ProtNLM"/>
    </source>
</evidence>
<dbReference type="InterPro" id="IPR036866">
    <property type="entry name" value="RibonucZ/Hydroxyglut_hydro"/>
</dbReference>
<reference evidence="2" key="1">
    <citation type="submission" date="2021-11" db="EMBL/GenBank/DDBJ databases">
        <title>Cultivation dependent microbiological survey of springs from the worlds oldest radium mine currently devoted to the extraction of radon-saturated water.</title>
        <authorList>
            <person name="Kapinusova G."/>
            <person name="Smrhova T."/>
            <person name="Strejcek M."/>
            <person name="Suman J."/>
            <person name="Jani K."/>
            <person name="Pajer P."/>
            <person name="Uhlik O."/>
        </authorList>
    </citation>
    <scope>NUCLEOTIDE SEQUENCE [LARGE SCALE GENOMIC DNA]</scope>
    <source>
        <strain evidence="2">J379</strain>
    </source>
</reference>
<keyword evidence="2" id="KW-1185">Reference proteome</keyword>
<proteinExistence type="predicted"/>
<accession>A0ABY5PC79</accession>
<dbReference type="RefSeq" id="WP_353862746.1">
    <property type="nucleotide sequence ID" value="NZ_CP088295.1"/>
</dbReference>
<evidence type="ECO:0000313" key="2">
    <source>
        <dbReference type="Proteomes" id="UP001058860"/>
    </source>
</evidence>
<organism evidence="1 2">
    <name type="scientific">Svornostia abyssi</name>
    <dbReference type="NCBI Taxonomy" id="2898438"/>
    <lineage>
        <taxon>Bacteria</taxon>
        <taxon>Bacillati</taxon>
        <taxon>Actinomycetota</taxon>
        <taxon>Thermoleophilia</taxon>
        <taxon>Solirubrobacterales</taxon>
        <taxon>Baekduiaceae</taxon>
        <taxon>Svornostia</taxon>
    </lineage>
</organism>
<dbReference type="Gene3D" id="3.60.15.10">
    <property type="entry name" value="Ribonuclease Z/Hydroxyacylglutathione hydrolase-like"/>
    <property type="match status" value="1"/>
</dbReference>
<dbReference type="SUPFAM" id="SSF56281">
    <property type="entry name" value="Metallo-hydrolase/oxidoreductase"/>
    <property type="match status" value="1"/>
</dbReference>
<gene>
    <name evidence="1" type="ORF">LRS13_16015</name>
</gene>
<protein>
    <recommendedName>
        <fullName evidence="3">Metallo-beta-lactamase domain-containing protein</fullName>
    </recommendedName>
</protein>
<dbReference type="EMBL" id="CP088295">
    <property type="protein sequence ID" value="UUY02213.1"/>
    <property type="molecule type" value="Genomic_DNA"/>
</dbReference>
<evidence type="ECO:0000313" key="1">
    <source>
        <dbReference type="EMBL" id="UUY02213.1"/>
    </source>
</evidence>
<dbReference type="Proteomes" id="UP001058860">
    <property type="component" value="Chromosome"/>
</dbReference>
<name>A0ABY5PC79_9ACTN</name>